<dbReference type="PANTHER" id="PTHR43642">
    <property type="entry name" value="HYBRID SIGNAL TRANSDUCTION HISTIDINE KINASE G"/>
    <property type="match status" value="1"/>
</dbReference>
<dbReference type="SMART" id="SM00388">
    <property type="entry name" value="HisKA"/>
    <property type="match status" value="1"/>
</dbReference>
<dbReference type="GO" id="GO:0005524">
    <property type="term" value="F:ATP binding"/>
    <property type="evidence" value="ECO:0007669"/>
    <property type="project" value="InterPro"/>
</dbReference>
<dbReference type="Gene3D" id="3.40.50.300">
    <property type="entry name" value="P-loop containing nucleotide triphosphate hydrolases"/>
    <property type="match status" value="1"/>
</dbReference>
<dbReference type="SMART" id="SM00220">
    <property type="entry name" value="S_TKc"/>
    <property type="match status" value="1"/>
</dbReference>
<protein>
    <recommendedName>
        <fullName evidence="2">histidine kinase</fullName>
        <ecNumber evidence="2">2.7.13.3</ecNumber>
    </recommendedName>
</protein>
<dbReference type="Pfam" id="PF00512">
    <property type="entry name" value="HisKA"/>
    <property type="match status" value="1"/>
</dbReference>
<evidence type="ECO:0000256" key="1">
    <source>
        <dbReference type="ARBA" id="ARBA00000085"/>
    </source>
</evidence>
<dbReference type="CDD" id="cd00082">
    <property type="entry name" value="HisKA"/>
    <property type="match status" value="1"/>
</dbReference>
<dbReference type="Pfam" id="PF02518">
    <property type="entry name" value="HATPase_c"/>
    <property type="match status" value="1"/>
</dbReference>
<dbReference type="SUPFAM" id="SSF55781">
    <property type="entry name" value="GAF domain-like"/>
    <property type="match status" value="1"/>
</dbReference>
<dbReference type="InterPro" id="IPR003018">
    <property type="entry name" value="GAF"/>
</dbReference>
<dbReference type="InterPro" id="IPR000719">
    <property type="entry name" value="Prot_kinase_dom"/>
</dbReference>
<dbReference type="Gene3D" id="1.10.287.130">
    <property type="match status" value="1"/>
</dbReference>
<dbReference type="PROSITE" id="PS50011">
    <property type="entry name" value="PROTEIN_KINASE_DOM"/>
    <property type="match status" value="1"/>
</dbReference>
<dbReference type="InterPro" id="IPR041664">
    <property type="entry name" value="AAA_16"/>
</dbReference>
<feature type="region of interest" description="Disordered" evidence="4">
    <location>
        <begin position="1730"/>
        <end position="1762"/>
    </location>
</feature>
<name>A0A4P2QHS6_SORCE</name>
<evidence type="ECO:0000313" key="8">
    <source>
        <dbReference type="Proteomes" id="UP000295497"/>
    </source>
</evidence>
<dbReference type="Gene3D" id="1.10.510.10">
    <property type="entry name" value="Transferase(Phosphotransferase) domain 1"/>
    <property type="match status" value="1"/>
</dbReference>
<gene>
    <name evidence="7" type="ORF">SOCE836_015490</name>
</gene>
<dbReference type="InterPro" id="IPR027417">
    <property type="entry name" value="P-loop_NTPase"/>
</dbReference>
<dbReference type="SUPFAM" id="SSF55874">
    <property type="entry name" value="ATPase domain of HSP90 chaperone/DNA topoisomerase II/histidine kinase"/>
    <property type="match status" value="1"/>
</dbReference>
<dbReference type="Gene3D" id="3.30.450.40">
    <property type="match status" value="1"/>
</dbReference>
<keyword evidence="7" id="KW-0808">Transferase</keyword>
<dbReference type="PANTHER" id="PTHR43642:SF1">
    <property type="entry name" value="HYBRID SIGNAL TRANSDUCTION HISTIDINE KINASE G"/>
    <property type="match status" value="1"/>
</dbReference>
<sequence length="1762" mass="189978">MDVAAQIVKALSSAGYGQIEAVARTRSGEVFRAVAPTDGRDARPVILKIYSDESEGPDHEAAVLRRLGRAFQLLTFDGKRCLEMPDIGGVSVASVCARRRLAIDEALAIGAAVAGELTEVHRRHVIHKDVNPSNVVWNERTGAVQLIDFGIASELPLEQAELAQPSQIEGTLAYIAPEQTGRMNRPLDARADLYALGVTLYQMLTGRRPFEQSDPLELVYSHLACAPVAPREVDPAIPEVVSDIVLRLMAKEPQDRYQTGWGVEADLGRCVASWRSARRIEPFPLGRRDVPDRLAIPRRLYGRDDEIGAVALALERATAEGRAEVILVGGPPGIGKSALAHELLCPITGKRGMFGAGKCDRSQRATPYDVLAKALQGVVRHLLGAEPDAAAAWRQELLSALGENGALVTALVPELTLLIGPQPPLRELDPVEARNRSTMVLRKLVRALCRDGRPLVLFLDDLQWADAATLDLLCELAADPELRFCCVILAYRDNDLAAGHPLRAAMERLRHGAARVTAIAPSPLRDRAVVELVADALRVPASRVGILASIVERKTGGNPFFIGQLLQRLLREGVITFDPAAASFTWDDARVEAAPMAESAAELLRARLGELSPAARSALRVGACLGDTFDVATLAALCRASAEDTLSDLREPVEAGMLIPLRLRAPAGHPSGATFAFAHDRIREAAYALIEERERPAVHLELGRRLIAMTPAERLDERLFVILDQLKAGQALLADEEERIEVARLFLRGGQRALGAASFEVAATLLGAGVRVLGEQGFARARELAVSLYRATALAACLTGDFGGVERLVSALSAHAASVLDEVEVDGLRIRSAQSQDRSREALRLGLRALGRLGLTFPEKPTMVDAQRAVSAIRGRLAGEGVEALATLPPMRDPCALAAMQLIRQVVGLAFQVAPAHYPLLVTEGVRLSIEHGNAPSSPQSYVFFGNLLVVTEGDAEGGARFGRLAMEVMARLRARELSAMIVNLFECMIHPRTAHFRDTLGPLRLGVQEGLSHGDFEWASHCGMGYCIHGYLSGAPLRGLLREIEELRRTIAPLHQERTTRYLRALEQAALNLLGAGGQPTVLKGEAFDAEAARPGLEAAGDSFSLFYIAFHRTLLLSLFGDFRGVLEEIAWIEPHLSAVPGLVLFTRMQVPEALACLMVAAEEAGERRGALVERAEGILAELRRAARHAPMNFEHLVALIEAVRSGIQGEHPWATARLYDEAVTGAEAQGFVQDAAFACELAGRFWLTAGRDFLARAYLERARRLYARWGAVAKVAQLEQQHATLLPMHAPMGALITTSQAPAVLLDAASLFKASREITSSLALHELPTRFLAVAMENAGAQRGALFVEREGALVLEAAGDPSRGAVRAAGVPVERAGDRACLSVVRTVARTRAPVVLEDARTSPATRDDPYAVSRQSRSVLCAPVLSGSALRGVLYLENDLVTGAFTAERVEVVAILSAQAAVALENAFLYGDLERLLEERTRLLEERTRLLAQAEEGVRARDTFLTLAAHELRTPLTPLLMEVQTLLRDARAGRMRAGGADRAARKLERAGRQIGRLERLANDLLDVARLAAGEPEMRMEPVDLSLLVRDVAARHAAALEHAGSTLSLDAEPGVVGIWDRVCLVQVADKLLSNAVKFGEGKPIDVRVEGDDGRARLVVRDRGAGIARATQARLFGRFERGVSERHFGGLGLGLWIARRIVDALGGSIQIESEPGAGATFIVELPREPAREARGRVPNAPPGGQASSSAHHGGAEGRTG</sequence>
<dbReference type="InterPro" id="IPR004358">
    <property type="entry name" value="Sig_transdc_His_kin-like_C"/>
</dbReference>
<dbReference type="InterPro" id="IPR003594">
    <property type="entry name" value="HATPase_dom"/>
</dbReference>
<dbReference type="SMART" id="SM00387">
    <property type="entry name" value="HATPase_c"/>
    <property type="match status" value="1"/>
</dbReference>
<dbReference type="SUPFAM" id="SSF52540">
    <property type="entry name" value="P-loop containing nucleoside triphosphate hydrolases"/>
    <property type="match status" value="1"/>
</dbReference>
<dbReference type="Pfam" id="PF13191">
    <property type="entry name" value="AAA_16"/>
    <property type="match status" value="1"/>
</dbReference>
<evidence type="ECO:0000259" key="5">
    <source>
        <dbReference type="PROSITE" id="PS50011"/>
    </source>
</evidence>
<dbReference type="InterPro" id="IPR053159">
    <property type="entry name" value="Hybrid_Histidine_Kinase"/>
</dbReference>
<dbReference type="CDD" id="cd14014">
    <property type="entry name" value="STKc_PknB_like"/>
    <property type="match status" value="1"/>
</dbReference>
<dbReference type="SUPFAM" id="SSF56112">
    <property type="entry name" value="Protein kinase-like (PK-like)"/>
    <property type="match status" value="1"/>
</dbReference>
<evidence type="ECO:0000259" key="6">
    <source>
        <dbReference type="PROSITE" id="PS50109"/>
    </source>
</evidence>
<dbReference type="RefSeq" id="WP_165373836.1">
    <property type="nucleotide sequence ID" value="NZ_CP012672.1"/>
</dbReference>
<dbReference type="PRINTS" id="PR00344">
    <property type="entry name" value="BCTRLSENSOR"/>
</dbReference>
<dbReference type="Gene3D" id="3.30.565.10">
    <property type="entry name" value="Histidine kinase-like ATPase, C-terminal domain"/>
    <property type="match status" value="1"/>
</dbReference>
<feature type="domain" description="Protein kinase" evidence="5">
    <location>
        <begin position="1"/>
        <end position="284"/>
    </location>
</feature>
<reference evidence="7 8" key="1">
    <citation type="submission" date="2015-09" db="EMBL/GenBank/DDBJ databases">
        <title>Sorangium comparison.</title>
        <authorList>
            <person name="Zaburannyi N."/>
            <person name="Bunk B."/>
            <person name="Overmann J."/>
            <person name="Mueller R."/>
        </authorList>
    </citation>
    <scope>NUCLEOTIDE SEQUENCE [LARGE SCALE GENOMIC DNA]</scope>
    <source>
        <strain evidence="7 8">So ce836</strain>
    </source>
</reference>
<dbReference type="InterPro" id="IPR011009">
    <property type="entry name" value="Kinase-like_dom_sf"/>
</dbReference>
<feature type="compositionally biased region" description="Low complexity" evidence="4">
    <location>
        <begin position="1745"/>
        <end position="1754"/>
    </location>
</feature>
<dbReference type="EC" id="2.7.13.3" evidence="2"/>
<dbReference type="InterPro" id="IPR036097">
    <property type="entry name" value="HisK_dim/P_sf"/>
</dbReference>
<dbReference type="EMBL" id="CP012672">
    <property type="protein sequence ID" value="AUX29459.1"/>
    <property type="molecule type" value="Genomic_DNA"/>
</dbReference>
<evidence type="ECO:0000256" key="2">
    <source>
        <dbReference type="ARBA" id="ARBA00012438"/>
    </source>
</evidence>
<dbReference type="InterPro" id="IPR003661">
    <property type="entry name" value="HisK_dim/P_dom"/>
</dbReference>
<dbReference type="InterPro" id="IPR036890">
    <property type="entry name" value="HATPase_C_sf"/>
</dbReference>
<dbReference type="Proteomes" id="UP000295497">
    <property type="component" value="Chromosome"/>
</dbReference>
<dbReference type="PROSITE" id="PS50109">
    <property type="entry name" value="HIS_KIN"/>
    <property type="match status" value="1"/>
</dbReference>
<evidence type="ECO:0000256" key="3">
    <source>
        <dbReference type="ARBA" id="ARBA00022553"/>
    </source>
</evidence>
<keyword evidence="7" id="KW-0418">Kinase</keyword>
<proteinExistence type="predicted"/>
<dbReference type="Pfam" id="PF00069">
    <property type="entry name" value="Pkinase"/>
    <property type="match status" value="1"/>
</dbReference>
<organism evidence="7 8">
    <name type="scientific">Sorangium cellulosum</name>
    <name type="common">Polyangium cellulosum</name>
    <dbReference type="NCBI Taxonomy" id="56"/>
    <lineage>
        <taxon>Bacteria</taxon>
        <taxon>Pseudomonadati</taxon>
        <taxon>Myxococcota</taxon>
        <taxon>Polyangia</taxon>
        <taxon>Polyangiales</taxon>
        <taxon>Polyangiaceae</taxon>
        <taxon>Sorangium</taxon>
    </lineage>
</organism>
<dbReference type="InterPro" id="IPR029016">
    <property type="entry name" value="GAF-like_dom_sf"/>
</dbReference>
<evidence type="ECO:0000313" key="7">
    <source>
        <dbReference type="EMBL" id="AUX29459.1"/>
    </source>
</evidence>
<dbReference type="SUPFAM" id="SSF47384">
    <property type="entry name" value="Homodimeric domain of signal transducing histidine kinase"/>
    <property type="match status" value="1"/>
</dbReference>
<comment type="catalytic activity">
    <reaction evidence="1">
        <text>ATP + protein L-histidine = ADP + protein N-phospho-L-histidine.</text>
        <dbReference type="EC" id="2.7.13.3"/>
    </reaction>
</comment>
<accession>A0A4P2QHS6</accession>
<dbReference type="SMART" id="SM00065">
    <property type="entry name" value="GAF"/>
    <property type="match status" value="1"/>
</dbReference>
<keyword evidence="3" id="KW-0597">Phosphoprotein</keyword>
<feature type="domain" description="Histidine kinase" evidence="6">
    <location>
        <begin position="1511"/>
        <end position="1731"/>
    </location>
</feature>
<evidence type="ECO:0000256" key="4">
    <source>
        <dbReference type="SAM" id="MobiDB-lite"/>
    </source>
</evidence>
<dbReference type="Pfam" id="PF01590">
    <property type="entry name" value="GAF"/>
    <property type="match status" value="1"/>
</dbReference>
<dbReference type="InterPro" id="IPR005467">
    <property type="entry name" value="His_kinase_dom"/>
</dbReference>
<dbReference type="GO" id="GO:0000155">
    <property type="term" value="F:phosphorelay sensor kinase activity"/>
    <property type="evidence" value="ECO:0007669"/>
    <property type="project" value="InterPro"/>
</dbReference>